<sequence length="34" mass="3716">MRLTQPVDILTVEDAATEALSTIIMVNIVSKQTN</sequence>
<proteinExistence type="predicted"/>
<gene>
    <name evidence="1" type="ORF">SDC9_187396</name>
</gene>
<evidence type="ECO:0000313" key="1">
    <source>
        <dbReference type="EMBL" id="MPN39862.1"/>
    </source>
</evidence>
<name>A0A645HN39_9ZZZZ</name>
<dbReference type="AlphaFoldDB" id="A0A645HN39"/>
<dbReference type="EMBL" id="VSSQ01095928">
    <property type="protein sequence ID" value="MPN39862.1"/>
    <property type="molecule type" value="Genomic_DNA"/>
</dbReference>
<accession>A0A645HN39</accession>
<reference evidence="1" key="1">
    <citation type="submission" date="2019-08" db="EMBL/GenBank/DDBJ databases">
        <authorList>
            <person name="Kucharzyk K."/>
            <person name="Murdoch R.W."/>
            <person name="Higgins S."/>
            <person name="Loffler F."/>
        </authorList>
    </citation>
    <scope>NUCLEOTIDE SEQUENCE</scope>
</reference>
<protein>
    <submittedName>
        <fullName evidence="1">Uncharacterized protein</fullName>
    </submittedName>
</protein>
<organism evidence="1">
    <name type="scientific">bioreactor metagenome</name>
    <dbReference type="NCBI Taxonomy" id="1076179"/>
    <lineage>
        <taxon>unclassified sequences</taxon>
        <taxon>metagenomes</taxon>
        <taxon>ecological metagenomes</taxon>
    </lineage>
</organism>
<comment type="caution">
    <text evidence="1">The sequence shown here is derived from an EMBL/GenBank/DDBJ whole genome shotgun (WGS) entry which is preliminary data.</text>
</comment>